<dbReference type="Pfam" id="PF03258">
    <property type="entry name" value="Baculo_FP"/>
    <property type="match status" value="1"/>
</dbReference>
<name>A0A8S1B351_ARCPL</name>
<feature type="domain" description="FP protein N-terminal" evidence="2">
    <location>
        <begin position="176"/>
        <end position="269"/>
    </location>
</feature>
<dbReference type="InterPro" id="IPR057251">
    <property type="entry name" value="FP_C"/>
</dbReference>
<evidence type="ECO:0000256" key="1">
    <source>
        <dbReference type="SAM" id="Coils"/>
    </source>
</evidence>
<gene>
    <name evidence="4" type="ORF">APLA_LOCUS14309</name>
</gene>
<evidence type="ECO:0000313" key="4">
    <source>
        <dbReference type="EMBL" id="CAB3253844.1"/>
    </source>
</evidence>
<accession>A0A8S1B351</accession>
<dbReference type="OrthoDB" id="2123493at2759"/>
<feature type="coiled-coil region" evidence="1">
    <location>
        <begin position="103"/>
        <end position="172"/>
    </location>
</feature>
<organism evidence="4 5">
    <name type="scientific">Arctia plantaginis</name>
    <name type="common">Wood tiger moth</name>
    <name type="synonym">Phalaena plantaginis</name>
    <dbReference type="NCBI Taxonomy" id="874455"/>
    <lineage>
        <taxon>Eukaryota</taxon>
        <taxon>Metazoa</taxon>
        <taxon>Ecdysozoa</taxon>
        <taxon>Arthropoda</taxon>
        <taxon>Hexapoda</taxon>
        <taxon>Insecta</taxon>
        <taxon>Pterygota</taxon>
        <taxon>Neoptera</taxon>
        <taxon>Endopterygota</taxon>
        <taxon>Lepidoptera</taxon>
        <taxon>Glossata</taxon>
        <taxon>Ditrysia</taxon>
        <taxon>Noctuoidea</taxon>
        <taxon>Erebidae</taxon>
        <taxon>Arctiinae</taxon>
        <taxon>Arctia</taxon>
    </lineage>
</organism>
<dbReference type="EMBL" id="CADEBC010000561">
    <property type="protein sequence ID" value="CAB3253844.1"/>
    <property type="molecule type" value="Genomic_DNA"/>
</dbReference>
<dbReference type="Pfam" id="PF25298">
    <property type="entry name" value="Baculo_FP_2nd"/>
    <property type="match status" value="1"/>
</dbReference>
<dbReference type="InterPro" id="IPR013083">
    <property type="entry name" value="Znf_RING/FYVE/PHD"/>
</dbReference>
<dbReference type="AlphaFoldDB" id="A0A8S1B351"/>
<protein>
    <recommendedName>
        <fullName evidence="6">Zinc finger DNA binding protein</fullName>
    </recommendedName>
</protein>
<feature type="domain" description="FP protein C-terminal" evidence="3">
    <location>
        <begin position="274"/>
        <end position="325"/>
    </location>
</feature>
<keyword evidence="5" id="KW-1185">Reference proteome</keyword>
<dbReference type="CDD" id="cd15489">
    <property type="entry name" value="PHD_SF"/>
    <property type="match status" value="1"/>
</dbReference>
<evidence type="ECO:0008006" key="6">
    <source>
        <dbReference type="Google" id="ProtNLM"/>
    </source>
</evidence>
<reference evidence="4 5" key="1">
    <citation type="submission" date="2020-04" db="EMBL/GenBank/DDBJ databases">
        <authorList>
            <person name="Wallbank WR R."/>
            <person name="Pardo Diaz C."/>
            <person name="Kozak K."/>
            <person name="Martin S."/>
            <person name="Jiggins C."/>
            <person name="Moest M."/>
            <person name="Warren A I."/>
            <person name="Byers J.R.P. K."/>
            <person name="Montejo-Kovacevich G."/>
            <person name="Yen C E."/>
        </authorList>
    </citation>
    <scope>NUCLEOTIDE SEQUENCE [LARGE SCALE GENOMIC DNA]</scope>
</reference>
<keyword evidence="1" id="KW-0175">Coiled coil</keyword>
<comment type="caution">
    <text evidence="4">The sequence shown here is derived from an EMBL/GenBank/DDBJ whole genome shotgun (WGS) entry which is preliminary data.</text>
</comment>
<dbReference type="InterPro" id="IPR011011">
    <property type="entry name" value="Znf_FYVE_PHD"/>
</dbReference>
<sequence length="328" mass="37318">MVLKKCANCNKNITQKSPGLECSRCNKCVHATATCAKLSNKQLAALRNSDGLEWSCEECLRNMTKRSSFFLPDDSENEEERESEKSATFDSQKLLRDISREIRKVVKDELEELTTAINFMNSQISDLEDTVKEQGSTIKVLVNKNSELINKNKNLELRISAMEQRIQEVDQKLLASTLEIAGIPVTPNQNTLDVVKEVAAKLKVNPQQLVNVRRVPRRRKEQPDGPIIVELQSKGDRDQWLSSAKKNEILTGNILSDLPTEKATRRVYVRAALTHYSKTLLYNAKQRLNGTFKYIWCKEGKIYAKKGEESERVFIIRAESDIDSLLKS</sequence>
<proteinExistence type="predicted"/>
<dbReference type="SUPFAM" id="SSF57903">
    <property type="entry name" value="FYVE/PHD zinc finger"/>
    <property type="match status" value="1"/>
</dbReference>
<dbReference type="Gene3D" id="3.30.40.10">
    <property type="entry name" value="Zinc/RING finger domain, C3HC4 (zinc finger)"/>
    <property type="match status" value="1"/>
</dbReference>
<evidence type="ECO:0000259" key="2">
    <source>
        <dbReference type="Pfam" id="PF03258"/>
    </source>
</evidence>
<dbReference type="InterPro" id="IPR004941">
    <property type="entry name" value="FP_N"/>
</dbReference>
<dbReference type="Proteomes" id="UP000494106">
    <property type="component" value="Unassembled WGS sequence"/>
</dbReference>
<evidence type="ECO:0000259" key="3">
    <source>
        <dbReference type="Pfam" id="PF25298"/>
    </source>
</evidence>
<evidence type="ECO:0000313" key="5">
    <source>
        <dbReference type="Proteomes" id="UP000494106"/>
    </source>
</evidence>